<dbReference type="KEGG" id="ccp:CHC_T00000581001"/>
<dbReference type="Gramene" id="CDF38192">
    <property type="protein sequence ID" value="CDF38192"/>
    <property type="gene ID" value="CHC_T00000581001"/>
</dbReference>
<sequence>MKHLPAFSATPSQHARAVHLVQSYISSTTQSTDARPRAHALYAFHPPRTAVHGTVVLFHGLASTPEIMRPTMTYFHNAGFNVYTPPGAGHAFAAHRLPYTLLKPEIGDKAREVILSDHVLADYFQRITTAAAMEPPHAEEYAQIIARIKARLRDQLSSADFETVICALYALSGNTYRPGLESEIARYCESDYSRYESHPFERVADVAPLPGPISVVGYSLGAVQAINLVARAKFIHKLVLLAPFVGLRSQPTGIDLAALGALELFTLPFPISTISARHFAATSVAARMVHRAEIVAPIRRNVTTFCATAELDEYCDPKGVTEYCQRELGNEQTKLFVYPKHTGLGHGIHPHSENKLAVPLLQEMLRFIQNGEVQLNKLLCVTGDEELPAVDSKSLQIIL</sequence>
<protein>
    <recommendedName>
        <fullName evidence="3">Serine aminopeptidase S33 domain-containing protein</fullName>
    </recommendedName>
</protein>
<dbReference type="RefSeq" id="XP_005718061.1">
    <property type="nucleotide sequence ID" value="XM_005718004.1"/>
</dbReference>
<dbReference type="InterPro" id="IPR029058">
    <property type="entry name" value="AB_hydrolase_fold"/>
</dbReference>
<evidence type="ECO:0008006" key="3">
    <source>
        <dbReference type="Google" id="ProtNLM"/>
    </source>
</evidence>
<keyword evidence="2" id="KW-1185">Reference proteome</keyword>
<dbReference type="Proteomes" id="UP000012073">
    <property type="component" value="Unassembled WGS sequence"/>
</dbReference>
<evidence type="ECO:0000313" key="2">
    <source>
        <dbReference type="Proteomes" id="UP000012073"/>
    </source>
</evidence>
<accession>R7QI48</accession>
<dbReference type="SUPFAM" id="SSF53474">
    <property type="entry name" value="alpha/beta-Hydrolases"/>
    <property type="match status" value="1"/>
</dbReference>
<evidence type="ECO:0000313" key="1">
    <source>
        <dbReference type="EMBL" id="CDF38192.1"/>
    </source>
</evidence>
<dbReference type="AlphaFoldDB" id="R7QI48"/>
<dbReference type="GeneID" id="17325779"/>
<dbReference type="EMBL" id="HG001901">
    <property type="protein sequence ID" value="CDF38192.1"/>
    <property type="molecule type" value="Genomic_DNA"/>
</dbReference>
<reference evidence="2" key="1">
    <citation type="journal article" date="2013" name="Proc. Natl. Acad. Sci. U.S.A.">
        <title>Genome structure and metabolic features in the red seaweed Chondrus crispus shed light on evolution of the Archaeplastida.</title>
        <authorList>
            <person name="Collen J."/>
            <person name="Porcel B."/>
            <person name="Carre W."/>
            <person name="Ball S.G."/>
            <person name="Chaparro C."/>
            <person name="Tonon T."/>
            <person name="Barbeyron T."/>
            <person name="Michel G."/>
            <person name="Noel B."/>
            <person name="Valentin K."/>
            <person name="Elias M."/>
            <person name="Artiguenave F."/>
            <person name="Arun A."/>
            <person name="Aury J.M."/>
            <person name="Barbosa-Neto J.F."/>
            <person name="Bothwell J.H."/>
            <person name="Bouget F.Y."/>
            <person name="Brillet L."/>
            <person name="Cabello-Hurtado F."/>
            <person name="Capella-Gutierrez S."/>
            <person name="Charrier B."/>
            <person name="Cladiere L."/>
            <person name="Cock J.M."/>
            <person name="Coelho S.M."/>
            <person name="Colleoni C."/>
            <person name="Czjzek M."/>
            <person name="Da Silva C."/>
            <person name="Delage L."/>
            <person name="Denoeud F."/>
            <person name="Deschamps P."/>
            <person name="Dittami S.M."/>
            <person name="Gabaldon T."/>
            <person name="Gachon C.M."/>
            <person name="Groisillier A."/>
            <person name="Herve C."/>
            <person name="Jabbari K."/>
            <person name="Katinka M."/>
            <person name="Kloareg B."/>
            <person name="Kowalczyk N."/>
            <person name="Labadie K."/>
            <person name="Leblanc C."/>
            <person name="Lopez P.J."/>
            <person name="McLachlan D.H."/>
            <person name="Meslet-Cladiere L."/>
            <person name="Moustafa A."/>
            <person name="Nehr Z."/>
            <person name="Nyvall Collen P."/>
            <person name="Panaud O."/>
            <person name="Partensky F."/>
            <person name="Poulain J."/>
            <person name="Rensing S.A."/>
            <person name="Rousvoal S."/>
            <person name="Samson G."/>
            <person name="Symeonidi A."/>
            <person name="Weissenbach J."/>
            <person name="Zambounis A."/>
            <person name="Wincker P."/>
            <person name="Boyen C."/>
        </authorList>
    </citation>
    <scope>NUCLEOTIDE SEQUENCE [LARGE SCALE GENOMIC DNA]</scope>
    <source>
        <strain evidence="2">cv. Stackhouse</strain>
    </source>
</reference>
<organism evidence="1 2">
    <name type="scientific">Chondrus crispus</name>
    <name type="common">Carrageen Irish moss</name>
    <name type="synonym">Polymorpha crispa</name>
    <dbReference type="NCBI Taxonomy" id="2769"/>
    <lineage>
        <taxon>Eukaryota</taxon>
        <taxon>Rhodophyta</taxon>
        <taxon>Florideophyceae</taxon>
        <taxon>Rhodymeniophycidae</taxon>
        <taxon>Gigartinales</taxon>
        <taxon>Gigartinaceae</taxon>
        <taxon>Chondrus</taxon>
    </lineage>
</organism>
<proteinExistence type="predicted"/>
<dbReference type="OrthoDB" id="10624107at2759"/>
<dbReference type="Gene3D" id="3.40.50.1820">
    <property type="entry name" value="alpha/beta hydrolase"/>
    <property type="match status" value="1"/>
</dbReference>
<name>R7QI48_CHOCR</name>
<gene>
    <name evidence="1" type="ORF">CHC_T00000581001</name>
</gene>
<dbReference type="PhylomeDB" id="R7QI48"/>